<evidence type="ECO:0000313" key="2">
    <source>
        <dbReference type="Proteomes" id="UP000186039"/>
    </source>
</evidence>
<name>A0ABX3FF46_9VIBR</name>
<dbReference type="EMBL" id="MJMH01000173">
    <property type="protein sequence ID" value="OLQ91442.1"/>
    <property type="molecule type" value="Genomic_DNA"/>
</dbReference>
<accession>A0ABX3FF46</accession>
<keyword evidence="2" id="KW-1185">Reference proteome</keyword>
<proteinExistence type="predicted"/>
<organism evidence="1 2">
    <name type="scientific">Vibrio panuliri</name>
    <dbReference type="NCBI Taxonomy" id="1381081"/>
    <lineage>
        <taxon>Bacteria</taxon>
        <taxon>Pseudomonadati</taxon>
        <taxon>Pseudomonadota</taxon>
        <taxon>Gammaproteobacteria</taxon>
        <taxon>Vibrionales</taxon>
        <taxon>Vibrionaceae</taxon>
        <taxon>Vibrio</taxon>
    </lineage>
</organism>
<reference evidence="1 2" key="1">
    <citation type="submission" date="2016-09" db="EMBL/GenBank/DDBJ databases">
        <title>Genomic Taxonomy of the Vibrionaceae.</title>
        <authorList>
            <person name="Gonzalez-Castillo A."/>
            <person name="Gomez-Gil B."/>
            <person name="Enciso-Ibarra K."/>
        </authorList>
    </citation>
    <scope>NUCLEOTIDE SEQUENCE [LARGE SCALE GENOMIC DNA]</scope>
    <source>
        <strain evidence="1 2">CAIM 1902</strain>
    </source>
</reference>
<gene>
    <name evidence="1" type="ORF">BIY20_01135</name>
</gene>
<protein>
    <submittedName>
        <fullName evidence="1">Uncharacterized protein</fullName>
    </submittedName>
</protein>
<sequence length="103" mass="11401">MKHFNKESIQRDIKALEQTDALAEAINAEVAKMKDVDVQSIIKRALPMIMSGKFSLEKIGLPSNLIQQLEAYESLNAVARKKLRERLDADLATLGAAEVVNHG</sequence>
<evidence type="ECO:0000313" key="1">
    <source>
        <dbReference type="EMBL" id="OLQ91442.1"/>
    </source>
</evidence>
<dbReference type="Proteomes" id="UP000186039">
    <property type="component" value="Unassembled WGS sequence"/>
</dbReference>
<comment type="caution">
    <text evidence="1">The sequence shown here is derived from an EMBL/GenBank/DDBJ whole genome shotgun (WGS) entry which is preliminary data.</text>
</comment>
<dbReference type="RefSeq" id="WP_075715181.1">
    <property type="nucleotide sequence ID" value="NZ_AP019655.1"/>
</dbReference>